<reference evidence="10" key="2">
    <citation type="submission" date="2020-09" db="EMBL/GenBank/DDBJ databases">
        <authorList>
            <person name="Sun Q."/>
            <person name="Zhou Y."/>
        </authorList>
    </citation>
    <scope>NUCLEOTIDE SEQUENCE</scope>
    <source>
        <strain evidence="10">CGMCC 4.7368</strain>
    </source>
</reference>
<name>A0A918DGB6_9ACTN</name>
<evidence type="ECO:0000256" key="6">
    <source>
        <dbReference type="ARBA" id="ARBA00022989"/>
    </source>
</evidence>
<dbReference type="GO" id="GO:0009103">
    <property type="term" value="P:lipopolysaccharide biosynthetic process"/>
    <property type="evidence" value="ECO:0007669"/>
    <property type="project" value="UniProtKB-ARBA"/>
</dbReference>
<organism evidence="10 11">
    <name type="scientific">Nonomuraea cavernae</name>
    <dbReference type="NCBI Taxonomy" id="2045107"/>
    <lineage>
        <taxon>Bacteria</taxon>
        <taxon>Bacillati</taxon>
        <taxon>Actinomycetota</taxon>
        <taxon>Actinomycetes</taxon>
        <taxon>Streptosporangiales</taxon>
        <taxon>Streptosporangiaceae</taxon>
        <taxon>Nonomuraea</taxon>
    </lineage>
</organism>
<gene>
    <name evidence="10" type="ORF">GCM10012289_15900</name>
</gene>
<protein>
    <recommendedName>
        <fullName evidence="12">Phospholipid carrier-dependent glycosyltransferase</fullName>
    </recommendedName>
</protein>
<feature type="transmembrane region" description="Helical" evidence="9">
    <location>
        <begin position="123"/>
        <end position="141"/>
    </location>
</feature>
<proteinExistence type="predicted"/>
<keyword evidence="4" id="KW-0808">Transferase</keyword>
<sequence length="472" mass="51349">MVPTLRKHWIFLLALLAGAALRGVAILGYRPAIWFWADSFAYLNAGLDPRPLESRTSGYSLFLWALRPLSSIELVVVVQHLLGLGIGVLVYLLLRRRLPGWAATLFALPVLLDAFQIQLEHLIMADLLFVFLVMAAVALLMRRPALTPMTAAGAGLLLAAATVTRTIGLPLIAVVLVAVLLRRTGWRPVLTLAAAAVIPLACYALWFESEHGTLALSRGNTFLWARTMTFADCAKIRSDVPLCPAEPLGERLAPPEYIWSADSPINDVKGGAVRRDEVAGAFAKQAILAQPLDFLRAGLVDVAHIFSWERRVYPVEGDQSAYVFPEETAPFKDSIASRDRTAEEITTAYQGESGETVMVEPYAGWIRGYQTFGYLRGPFLAALLVAGAAGVALRWRRLGGEVLLPWASAVTLLTLPVFIAAFDHRYVLPAVPLACLAAGLAFARRRDADGEPRRSGAPRDEAAEPPGQVSRP</sequence>
<feature type="region of interest" description="Disordered" evidence="8">
    <location>
        <begin position="449"/>
        <end position="472"/>
    </location>
</feature>
<keyword evidence="11" id="KW-1185">Reference proteome</keyword>
<comment type="caution">
    <text evidence="10">The sequence shown here is derived from an EMBL/GenBank/DDBJ whole genome shotgun (WGS) entry which is preliminary data.</text>
</comment>
<evidence type="ECO:0000256" key="7">
    <source>
        <dbReference type="ARBA" id="ARBA00023136"/>
    </source>
</evidence>
<accession>A0A918DGB6</accession>
<keyword evidence="6 9" id="KW-1133">Transmembrane helix</keyword>
<evidence type="ECO:0000256" key="1">
    <source>
        <dbReference type="ARBA" id="ARBA00004651"/>
    </source>
</evidence>
<evidence type="ECO:0000313" key="11">
    <source>
        <dbReference type="Proteomes" id="UP000646523"/>
    </source>
</evidence>
<feature type="transmembrane region" description="Helical" evidence="9">
    <location>
        <begin position="402"/>
        <end position="420"/>
    </location>
</feature>
<evidence type="ECO:0000256" key="4">
    <source>
        <dbReference type="ARBA" id="ARBA00022679"/>
    </source>
</evidence>
<dbReference type="AlphaFoldDB" id="A0A918DGB6"/>
<evidence type="ECO:0000256" key="8">
    <source>
        <dbReference type="SAM" id="MobiDB-lite"/>
    </source>
</evidence>
<evidence type="ECO:0000256" key="2">
    <source>
        <dbReference type="ARBA" id="ARBA00022475"/>
    </source>
</evidence>
<dbReference type="InterPro" id="IPR050297">
    <property type="entry name" value="LipidA_mod_glycosyltrf_83"/>
</dbReference>
<evidence type="ECO:0000313" key="10">
    <source>
        <dbReference type="EMBL" id="GGO65074.1"/>
    </source>
</evidence>
<evidence type="ECO:0000256" key="3">
    <source>
        <dbReference type="ARBA" id="ARBA00022676"/>
    </source>
</evidence>
<feature type="transmembrane region" description="Helical" evidence="9">
    <location>
        <begin position="186"/>
        <end position="207"/>
    </location>
</feature>
<keyword evidence="3" id="KW-0328">Glycosyltransferase</keyword>
<keyword evidence="7 9" id="KW-0472">Membrane</keyword>
<keyword evidence="5 9" id="KW-0812">Transmembrane</keyword>
<feature type="compositionally biased region" description="Basic and acidic residues" evidence="8">
    <location>
        <begin position="449"/>
        <end position="462"/>
    </location>
</feature>
<feature type="transmembrane region" description="Helical" evidence="9">
    <location>
        <begin position="153"/>
        <end position="180"/>
    </location>
</feature>
<dbReference type="RefSeq" id="WP_189123337.1">
    <property type="nucleotide sequence ID" value="NZ_BMNH01000003.1"/>
</dbReference>
<feature type="transmembrane region" description="Helical" evidence="9">
    <location>
        <begin position="74"/>
        <end position="94"/>
    </location>
</feature>
<feature type="transmembrane region" description="Helical" evidence="9">
    <location>
        <begin position="426"/>
        <end position="443"/>
    </location>
</feature>
<evidence type="ECO:0000256" key="5">
    <source>
        <dbReference type="ARBA" id="ARBA00022692"/>
    </source>
</evidence>
<keyword evidence="2" id="KW-1003">Cell membrane</keyword>
<reference evidence="10" key="1">
    <citation type="journal article" date="2014" name="Int. J. Syst. Evol. Microbiol.">
        <title>Complete genome sequence of Corynebacterium casei LMG S-19264T (=DSM 44701T), isolated from a smear-ripened cheese.</title>
        <authorList>
            <consortium name="US DOE Joint Genome Institute (JGI-PGF)"/>
            <person name="Walter F."/>
            <person name="Albersmeier A."/>
            <person name="Kalinowski J."/>
            <person name="Ruckert C."/>
        </authorList>
    </citation>
    <scope>NUCLEOTIDE SEQUENCE</scope>
    <source>
        <strain evidence="10">CGMCC 4.7368</strain>
    </source>
</reference>
<evidence type="ECO:0008006" key="12">
    <source>
        <dbReference type="Google" id="ProtNLM"/>
    </source>
</evidence>
<dbReference type="Proteomes" id="UP000646523">
    <property type="component" value="Unassembled WGS sequence"/>
</dbReference>
<dbReference type="GO" id="GO:0005886">
    <property type="term" value="C:plasma membrane"/>
    <property type="evidence" value="ECO:0007669"/>
    <property type="project" value="UniProtKB-SubCell"/>
</dbReference>
<evidence type="ECO:0000256" key="9">
    <source>
        <dbReference type="SAM" id="Phobius"/>
    </source>
</evidence>
<dbReference type="PANTHER" id="PTHR33908:SF11">
    <property type="entry name" value="MEMBRANE PROTEIN"/>
    <property type="match status" value="1"/>
</dbReference>
<dbReference type="GO" id="GO:0016763">
    <property type="term" value="F:pentosyltransferase activity"/>
    <property type="evidence" value="ECO:0007669"/>
    <property type="project" value="TreeGrafter"/>
</dbReference>
<dbReference type="PANTHER" id="PTHR33908">
    <property type="entry name" value="MANNOSYLTRANSFERASE YKCB-RELATED"/>
    <property type="match status" value="1"/>
</dbReference>
<comment type="subcellular location">
    <subcellularLocation>
        <location evidence="1">Cell membrane</location>
        <topology evidence="1">Multi-pass membrane protein</topology>
    </subcellularLocation>
</comment>
<dbReference type="EMBL" id="BMNH01000003">
    <property type="protein sequence ID" value="GGO65074.1"/>
    <property type="molecule type" value="Genomic_DNA"/>
</dbReference>